<dbReference type="Proteomes" id="UP000249688">
    <property type="component" value="Unassembled WGS sequence"/>
</dbReference>
<reference evidence="3 4" key="1">
    <citation type="submission" date="2018-06" db="EMBL/GenBank/DDBJ databases">
        <title>Genomic Encyclopedia of Archaeal and Bacterial Type Strains, Phase II (KMG-II): from individual species to whole genera.</title>
        <authorList>
            <person name="Goeker M."/>
        </authorList>
    </citation>
    <scope>NUCLEOTIDE SEQUENCE [LARGE SCALE GENOMIC DNA]</scope>
    <source>
        <strain evidence="3 4">DSM 24525</strain>
    </source>
</reference>
<accession>A0A2W7IR44</accession>
<dbReference type="EMBL" id="QKYU01000005">
    <property type="protein sequence ID" value="PZW48441.1"/>
    <property type="molecule type" value="Genomic_DNA"/>
</dbReference>
<feature type="transmembrane region" description="Helical" evidence="1">
    <location>
        <begin position="76"/>
        <end position="109"/>
    </location>
</feature>
<organism evidence="3 4">
    <name type="scientific">Humitalea rosea</name>
    <dbReference type="NCBI Taxonomy" id="990373"/>
    <lineage>
        <taxon>Bacteria</taxon>
        <taxon>Pseudomonadati</taxon>
        <taxon>Pseudomonadota</taxon>
        <taxon>Alphaproteobacteria</taxon>
        <taxon>Acetobacterales</taxon>
        <taxon>Roseomonadaceae</taxon>
        <taxon>Humitalea</taxon>
    </lineage>
</organism>
<keyword evidence="1" id="KW-0812">Transmembrane</keyword>
<feature type="transmembrane region" description="Helical" evidence="1">
    <location>
        <begin position="115"/>
        <end position="135"/>
    </location>
</feature>
<evidence type="ECO:0000313" key="4">
    <source>
        <dbReference type="Proteomes" id="UP000249688"/>
    </source>
</evidence>
<evidence type="ECO:0000256" key="1">
    <source>
        <dbReference type="SAM" id="Phobius"/>
    </source>
</evidence>
<dbReference type="OrthoDB" id="5186924at2"/>
<feature type="domain" description="DUF1468" evidence="2">
    <location>
        <begin position="11"/>
        <end position="142"/>
    </location>
</feature>
<keyword evidence="1" id="KW-1133">Transmembrane helix</keyword>
<keyword evidence="1" id="KW-0472">Membrane</keyword>
<keyword evidence="4" id="KW-1185">Reference proteome</keyword>
<dbReference type="RefSeq" id="WP_111397308.1">
    <property type="nucleotide sequence ID" value="NZ_QKYU01000005.1"/>
</dbReference>
<evidence type="ECO:0000259" key="2">
    <source>
        <dbReference type="Pfam" id="PF07331"/>
    </source>
</evidence>
<sequence length="147" mass="16064">MKINAKDAVSACILILLALVGLWLNQEHNLGTARRMGPGYMPMLTFVILLVIGVIVLGLSMFSGPDPLESWAFRELILILISMVVFGLLLEQAGLFITIGATVGVAALADRTHKPLGVVGCAVALMAICWWVFIYELDIRVPIWPQF</sequence>
<dbReference type="AlphaFoldDB" id="A0A2W7IR44"/>
<proteinExistence type="predicted"/>
<comment type="caution">
    <text evidence="3">The sequence shown here is derived from an EMBL/GenBank/DDBJ whole genome shotgun (WGS) entry which is preliminary data.</text>
</comment>
<name>A0A2W7IR44_9PROT</name>
<evidence type="ECO:0000313" key="3">
    <source>
        <dbReference type="EMBL" id="PZW48441.1"/>
    </source>
</evidence>
<feature type="transmembrane region" description="Helical" evidence="1">
    <location>
        <begin position="44"/>
        <end position="64"/>
    </location>
</feature>
<dbReference type="InterPro" id="IPR009936">
    <property type="entry name" value="DUF1468"/>
</dbReference>
<protein>
    <submittedName>
        <fullName evidence="3">Tripartite tricarboxylate transporter TctB family protein</fullName>
    </submittedName>
</protein>
<dbReference type="Pfam" id="PF07331">
    <property type="entry name" value="TctB"/>
    <property type="match status" value="1"/>
</dbReference>
<gene>
    <name evidence="3" type="ORF">C8P66_105191</name>
</gene>